<accession>A0A4P7N1M5</accession>
<reference evidence="1 2" key="1">
    <citation type="journal article" date="2019" name="Mol. Biol. Evol.">
        <title>Blast fungal genomes show frequent chromosomal changes, gene gains and losses, and effector gene turnover.</title>
        <authorList>
            <person name="Gomez Luciano L.B."/>
            <person name="Jason Tsai I."/>
            <person name="Chuma I."/>
            <person name="Tosa Y."/>
            <person name="Chen Y.H."/>
            <person name="Li J.Y."/>
            <person name="Li M.Y."/>
            <person name="Jade Lu M.Y."/>
            <person name="Nakayashiki H."/>
            <person name="Li W.H."/>
        </authorList>
    </citation>
    <scope>NUCLEOTIDE SEQUENCE [LARGE SCALE GENOMIC DNA]</scope>
    <source>
        <strain evidence="1">MZ5-1-6</strain>
    </source>
</reference>
<dbReference type="AlphaFoldDB" id="A0A4P7N1M5"/>
<dbReference type="Proteomes" id="UP000294847">
    <property type="component" value="Chromosome 1"/>
</dbReference>
<sequence>MGTVVDRKHAGGDLRPAKTRIHGFAKPMTVTTPSFRSSINNYAYNLYQKNNSHPNLANFCHTWSFEV</sequence>
<evidence type="ECO:0000313" key="1">
    <source>
        <dbReference type="EMBL" id="QBZ53734.1"/>
    </source>
</evidence>
<gene>
    <name evidence="1" type="ORF">PoMZ_09423</name>
</gene>
<proteinExistence type="predicted"/>
<name>A0A4P7N1M5_PYROR</name>
<dbReference type="EMBL" id="CP034204">
    <property type="protein sequence ID" value="QBZ53734.1"/>
    <property type="molecule type" value="Genomic_DNA"/>
</dbReference>
<protein>
    <submittedName>
        <fullName evidence="1">Uncharacterized protein</fullName>
    </submittedName>
</protein>
<evidence type="ECO:0000313" key="2">
    <source>
        <dbReference type="Proteomes" id="UP000294847"/>
    </source>
</evidence>
<organism evidence="1 2">
    <name type="scientific">Pyricularia oryzae</name>
    <name type="common">Rice blast fungus</name>
    <name type="synonym">Magnaporthe oryzae</name>
    <dbReference type="NCBI Taxonomy" id="318829"/>
    <lineage>
        <taxon>Eukaryota</taxon>
        <taxon>Fungi</taxon>
        <taxon>Dikarya</taxon>
        <taxon>Ascomycota</taxon>
        <taxon>Pezizomycotina</taxon>
        <taxon>Sordariomycetes</taxon>
        <taxon>Sordariomycetidae</taxon>
        <taxon>Magnaporthales</taxon>
        <taxon>Pyriculariaceae</taxon>
        <taxon>Pyricularia</taxon>
    </lineage>
</organism>
<feature type="non-terminal residue" evidence="1">
    <location>
        <position position="67"/>
    </location>
</feature>